<feature type="chain" id="PRO_5045625970" description="Secreted protein" evidence="1">
    <location>
        <begin position="37"/>
        <end position="125"/>
    </location>
</feature>
<evidence type="ECO:0000313" key="2">
    <source>
        <dbReference type="EMBL" id="GAA1790746.1"/>
    </source>
</evidence>
<proteinExistence type="predicted"/>
<keyword evidence="3" id="KW-1185">Reference proteome</keyword>
<evidence type="ECO:0000256" key="1">
    <source>
        <dbReference type="SAM" id="SignalP"/>
    </source>
</evidence>
<dbReference type="Proteomes" id="UP001500218">
    <property type="component" value="Unassembled WGS sequence"/>
</dbReference>
<name>A0ABN2LJI6_9ACTN</name>
<keyword evidence="1" id="KW-0732">Signal</keyword>
<evidence type="ECO:0000313" key="3">
    <source>
        <dbReference type="Proteomes" id="UP001500218"/>
    </source>
</evidence>
<accession>A0ABN2LJI6</accession>
<evidence type="ECO:0008006" key="4">
    <source>
        <dbReference type="Google" id="ProtNLM"/>
    </source>
</evidence>
<protein>
    <recommendedName>
        <fullName evidence="4">Secreted protein</fullName>
    </recommendedName>
</protein>
<gene>
    <name evidence="2" type="ORF">GCM10009682_10980</name>
</gene>
<comment type="caution">
    <text evidence="2">The sequence shown here is derived from an EMBL/GenBank/DDBJ whole genome shotgun (WGS) entry which is preliminary data.</text>
</comment>
<sequence>MSIPCGGCVKRPVALIAATLMAAAGAIFAVAPAAQAASPAAGVVVSPYPTITVVGTVTAGVEMGCLLLTPFTSYPPPGGGYLLIGGDRKVLVPGARVQVTGVLKPGAISFCMQGYPLEVISAKPL</sequence>
<organism evidence="2 3">
    <name type="scientific">Luedemannella flava</name>
    <dbReference type="NCBI Taxonomy" id="349316"/>
    <lineage>
        <taxon>Bacteria</taxon>
        <taxon>Bacillati</taxon>
        <taxon>Actinomycetota</taxon>
        <taxon>Actinomycetes</taxon>
        <taxon>Micromonosporales</taxon>
        <taxon>Micromonosporaceae</taxon>
        <taxon>Luedemannella</taxon>
    </lineage>
</organism>
<reference evidence="2 3" key="1">
    <citation type="journal article" date="2019" name="Int. J. Syst. Evol. Microbiol.">
        <title>The Global Catalogue of Microorganisms (GCM) 10K type strain sequencing project: providing services to taxonomists for standard genome sequencing and annotation.</title>
        <authorList>
            <consortium name="The Broad Institute Genomics Platform"/>
            <consortium name="The Broad Institute Genome Sequencing Center for Infectious Disease"/>
            <person name="Wu L."/>
            <person name="Ma J."/>
        </authorList>
    </citation>
    <scope>NUCLEOTIDE SEQUENCE [LARGE SCALE GENOMIC DNA]</scope>
    <source>
        <strain evidence="2 3">JCM 13250</strain>
    </source>
</reference>
<dbReference type="EMBL" id="BAAALT010000025">
    <property type="protein sequence ID" value="GAA1790746.1"/>
    <property type="molecule type" value="Genomic_DNA"/>
</dbReference>
<feature type="signal peptide" evidence="1">
    <location>
        <begin position="1"/>
        <end position="36"/>
    </location>
</feature>